<name>F4R8X8_MELLP</name>
<evidence type="ECO:0000256" key="2">
    <source>
        <dbReference type="ARBA" id="ARBA00022857"/>
    </source>
</evidence>
<keyword evidence="2" id="KW-0521">NADP</keyword>
<dbReference type="OrthoDB" id="2499089at2759"/>
<dbReference type="AlphaFoldDB" id="F4R8X8"/>
<dbReference type="eggNOG" id="KOG0725">
    <property type="taxonomic scope" value="Eukaryota"/>
</dbReference>
<dbReference type="PANTHER" id="PTHR43008:SF4">
    <property type="entry name" value="CHAIN DEHYDROGENASE, PUTATIVE (AFU_ORTHOLOGUE AFUA_4G08710)-RELATED"/>
    <property type="match status" value="1"/>
</dbReference>
<comment type="similarity">
    <text evidence="1">Belongs to the short-chain dehydrogenases/reductases (SDR) family.</text>
</comment>
<proteinExistence type="inferred from homology"/>
<dbReference type="KEGG" id="mlr:MELLADRAFT_33377"/>
<dbReference type="FunFam" id="3.40.50.720:FF:000245">
    <property type="entry name" value="Short chain dehydrogenase, putative"/>
    <property type="match status" value="1"/>
</dbReference>
<dbReference type="Pfam" id="PF13561">
    <property type="entry name" value="adh_short_C2"/>
    <property type="match status" value="1"/>
</dbReference>
<dbReference type="PRINTS" id="PR00080">
    <property type="entry name" value="SDRFAMILY"/>
</dbReference>
<dbReference type="VEuPathDB" id="FungiDB:MELLADRAFT_33377"/>
<evidence type="ECO:0000256" key="3">
    <source>
        <dbReference type="ARBA" id="ARBA00023002"/>
    </source>
</evidence>
<dbReference type="HOGENOM" id="CLU_010194_1_1_1"/>
<dbReference type="Proteomes" id="UP000001072">
    <property type="component" value="Unassembled WGS sequence"/>
</dbReference>
<reference evidence="5" key="1">
    <citation type="journal article" date="2011" name="Proc. Natl. Acad. Sci. U.S.A.">
        <title>Obligate biotrophy features unraveled by the genomic analysis of rust fungi.</title>
        <authorList>
            <person name="Duplessis S."/>
            <person name="Cuomo C.A."/>
            <person name="Lin Y.-C."/>
            <person name="Aerts A."/>
            <person name="Tisserant E."/>
            <person name="Veneault-Fourrey C."/>
            <person name="Joly D.L."/>
            <person name="Hacquard S."/>
            <person name="Amselem J."/>
            <person name="Cantarel B.L."/>
            <person name="Chiu R."/>
            <person name="Coutinho P.M."/>
            <person name="Feau N."/>
            <person name="Field M."/>
            <person name="Frey P."/>
            <person name="Gelhaye E."/>
            <person name="Goldberg J."/>
            <person name="Grabherr M.G."/>
            <person name="Kodira C.D."/>
            <person name="Kohler A."/>
            <person name="Kuees U."/>
            <person name="Lindquist E.A."/>
            <person name="Lucas S.M."/>
            <person name="Mago R."/>
            <person name="Mauceli E."/>
            <person name="Morin E."/>
            <person name="Murat C."/>
            <person name="Pangilinan J.L."/>
            <person name="Park R."/>
            <person name="Pearson M."/>
            <person name="Quesneville H."/>
            <person name="Rouhier N."/>
            <person name="Sakthikumar S."/>
            <person name="Salamov A.A."/>
            <person name="Schmutz J."/>
            <person name="Selles B."/>
            <person name="Shapiro H."/>
            <person name="Tanguay P."/>
            <person name="Tuskan G.A."/>
            <person name="Henrissat B."/>
            <person name="Van de Peer Y."/>
            <person name="Rouze P."/>
            <person name="Ellis J.G."/>
            <person name="Dodds P.N."/>
            <person name="Schein J.E."/>
            <person name="Zhong S."/>
            <person name="Hamelin R.C."/>
            <person name="Grigoriev I.V."/>
            <person name="Szabo L.J."/>
            <person name="Martin F."/>
        </authorList>
    </citation>
    <scope>NUCLEOTIDE SEQUENCE [LARGE SCALE GENOMIC DNA]</scope>
    <source>
        <strain evidence="5">98AG31 / pathotype 3-4-7</strain>
    </source>
</reference>
<dbReference type="RefSeq" id="XP_007405489.1">
    <property type="nucleotide sequence ID" value="XM_007405427.1"/>
</dbReference>
<dbReference type="GO" id="GO:0016616">
    <property type="term" value="F:oxidoreductase activity, acting on the CH-OH group of donors, NAD or NADP as acceptor"/>
    <property type="evidence" value="ECO:0007669"/>
    <property type="project" value="UniProtKB-ARBA"/>
</dbReference>
<keyword evidence="5" id="KW-1185">Reference proteome</keyword>
<evidence type="ECO:0000313" key="4">
    <source>
        <dbReference type="EMBL" id="EGG10887.1"/>
    </source>
</evidence>
<dbReference type="SUPFAM" id="SSF51735">
    <property type="entry name" value="NAD(P)-binding Rossmann-fold domains"/>
    <property type="match status" value="1"/>
</dbReference>
<evidence type="ECO:0008006" key="6">
    <source>
        <dbReference type="Google" id="ProtNLM"/>
    </source>
</evidence>
<gene>
    <name evidence="4" type="ORF">MELLADRAFT_33377</name>
</gene>
<dbReference type="InParanoid" id="F4R8X8"/>
<evidence type="ECO:0000256" key="1">
    <source>
        <dbReference type="ARBA" id="ARBA00006484"/>
    </source>
</evidence>
<dbReference type="PANTHER" id="PTHR43008">
    <property type="entry name" value="BENZIL REDUCTASE"/>
    <property type="match status" value="1"/>
</dbReference>
<dbReference type="InterPro" id="IPR002347">
    <property type="entry name" value="SDR_fam"/>
</dbReference>
<evidence type="ECO:0000313" key="5">
    <source>
        <dbReference type="Proteomes" id="UP000001072"/>
    </source>
</evidence>
<dbReference type="GO" id="GO:0050664">
    <property type="term" value="F:oxidoreductase activity, acting on NAD(P)H, oxygen as acceptor"/>
    <property type="evidence" value="ECO:0007669"/>
    <property type="project" value="TreeGrafter"/>
</dbReference>
<sequence>MSYPEHREENGLSNGKISNPLPIGVAAARQFFENEDLATKTISDEFKLQGKCALVTGANGGLGLEMALVLAELGAIVYAVDLAESPSKDFTACANYARKMFSGSVDRDRMYYRRVDVTDQTAMRDLCKLIVDAEGTLDVCVAAAGILHDGGSCLNLSVSDFQRVMDVNTNGVFITAAAAASEMVKRDIGGSIIMVASMSGSITNKDHAWIAYNTSKSAVLQMARSMACELGSSRIRVNSLSPGHVRTAMTQKFLVENPFLEEKWSSMNPLGRLGKVHEVRGVTAWLASDASSFCTGSDIIVSGGHHSW</sequence>
<protein>
    <recommendedName>
        <fullName evidence="6">Sorbose reductase sou1</fullName>
    </recommendedName>
</protein>
<dbReference type="Gene3D" id="3.40.50.720">
    <property type="entry name" value="NAD(P)-binding Rossmann-like Domain"/>
    <property type="match status" value="1"/>
</dbReference>
<dbReference type="PRINTS" id="PR00081">
    <property type="entry name" value="GDHRDH"/>
</dbReference>
<organism evidence="5">
    <name type="scientific">Melampsora larici-populina (strain 98AG31 / pathotype 3-4-7)</name>
    <name type="common">Poplar leaf rust fungus</name>
    <dbReference type="NCBI Taxonomy" id="747676"/>
    <lineage>
        <taxon>Eukaryota</taxon>
        <taxon>Fungi</taxon>
        <taxon>Dikarya</taxon>
        <taxon>Basidiomycota</taxon>
        <taxon>Pucciniomycotina</taxon>
        <taxon>Pucciniomycetes</taxon>
        <taxon>Pucciniales</taxon>
        <taxon>Melampsoraceae</taxon>
        <taxon>Melampsora</taxon>
    </lineage>
</organism>
<dbReference type="GeneID" id="18927287"/>
<accession>F4R8X8</accession>
<dbReference type="EMBL" id="GL883093">
    <property type="protein sequence ID" value="EGG10887.1"/>
    <property type="molecule type" value="Genomic_DNA"/>
</dbReference>
<dbReference type="PROSITE" id="PS00061">
    <property type="entry name" value="ADH_SHORT"/>
    <property type="match status" value="1"/>
</dbReference>
<dbReference type="InterPro" id="IPR020904">
    <property type="entry name" value="Sc_DH/Rdtase_CS"/>
</dbReference>
<dbReference type="STRING" id="747676.F4R8X8"/>
<dbReference type="InterPro" id="IPR036291">
    <property type="entry name" value="NAD(P)-bd_dom_sf"/>
</dbReference>
<keyword evidence="3" id="KW-0560">Oxidoreductase</keyword>